<dbReference type="EMBL" id="MT631418">
    <property type="protein sequence ID" value="QNO50300.1"/>
    <property type="molecule type" value="Genomic_DNA"/>
</dbReference>
<proteinExistence type="predicted"/>
<evidence type="ECO:0000313" key="1">
    <source>
        <dbReference type="EMBL" id="QNO44046.1"/>
    </source>
</evidence>
<accession>A0A7G9Y7R2</accession>
<gene>
    <name evidence="2" type="ORF">AHGKLJGF_00035</name>
    <name evidence="1" type="ORF">FKOJFBEA_00004</name>
</gene>
<evidence type="ECO:0000313" key="2">
    <source>
        <dbReference type="EMBL" id="QNO50300.1"/>
    </source>
</evidence>
<protein>
    <submittedName>
        <fullName evidence="1">Uncharacterized protein</fullName>
    </submittedName>
</protein>
<dbReference type="EMBL" id="MT630894">
    <property type="protein sequence ID" value="QNO44046.1"/>
    <property type="molecule type" value="Genomic_DNA"/>
</dbReference>
<sequence>MFEKKTGNIQYFEESKTVLPPIMESRKPEKGYDPNTISVDYREYEKKYKKYGIERKVVGHISESD</sequence>
<organism evidence="1">
    <name type="scientific">Candidatus Methanogaster sp. ANME-2c ERB4</name>
    <dbReference type="NCBI Taxonomy" id="2759911"/>
    <lineage>
        <taxon>Archaea</taxon>
        <taxon>Methanobacteriati</taxon>
        <taxon>Methanobacteriota</taxon>
        <taxon>Stenosarchaea group</taxon>
        <taxon>Methanomicrobia</taxon>
        <taxon>Methanosarcinales</taxon>
        <taxon>ANME-2 cluster</taxon>
        <taxon>Candidatus Methanogasteraceae</taxon>
        <taxon>Candidatus Methanogaster</taxon>
    </lineage>
</organism>
<reference evidence="1" key="1">
    <citation type="submission" date="2020-06" db="EMBL/GenBank/DDBJ databases">
        <title>Unique genomic features of the anaerobic methanotrophic archaea.</title>
        <authorList>
            <person name="Chadwick G.L."/>
            <person name="Skennerton C.T."/>
            <person name="Laso-Perez R."/>
            <person name="Leu A.O."/>
            <person name="Speth D.R."/>
            <person name="Yu H."/>
            <person name="Morgan-Lang C."/>
            <person name="Hatzenpichler R."/>
            <person name="Goudeau D."/>
            <person name="Malmstrom R."/>
            <person name="Brazelton W.J."/>
            <person name="Woyke T."/>
            <person name="Hallam S.J."/>
            <person name="Tyson G.W."/>
            <person name="Wegener G."/>
            <person name="Boetius A."/>
            <person name="Orphan V."/>
        </authorList>
    </citation>
    <scope>NUCLEOTIDE SEQUENCE</scope>
</reference>
<dbReference type="AlphaFoldDB" id="A0A7G9Y7R2"/>
<name>A0A7G9Y7R2_9EURY</name>